<keyword evidence="7 8" id="KW-0472">Membrane</keyword>
<keyword evidence="6 8" id="KW-1133">Transmembrane helix</keyword>
<evidence type="ECO:0000256" key="6">
    <source>
        <dbReference type="ARBA" id="ARBA00022989"/>
    </source>
</evidence>
<gene>
    <name evidence="9" type="ORF">GCM10011348_30640</name>
</gene>
<evidence type="ECO:0000256" key="8">
    <source>
        <dbReference type="RuleBase" id="RU363041"/>
    </source>
</evidence>
<dbReference type="Pfam" id="PF01925">
    <property type="entry name" value="TauE"/>
    <property type="match status" value="1"/>
</dbReference>
<evidence type="ECO:0000256" key="2">
    <source>
        <dbReference type="ARBA" id="ARBA00009142"/>
    </source>
</evidence>
<dbReference type="EMBL" id="BMLT01000007">
    <property type="protein sequence ID" value="GGO84422.1"/>
    <property type="molecule type" value="Genomic_DNA"/>
</dbReference>
<feature type="transmembrane region" description="Helical" evidence="8">
    <location>
        <begin position="225"/>
        <end position="243"/>
    </location>
</feature>
<feature type="transmembrane region" description="Helical" evidence="8">
    <location>
        <begin position="46"/>
        <end position="66"/>
    </location>
</feature>
<sequence length="249" mass="26779">MIHDPFFFLCAIPAVLIFGIAKGGFGGIIGIVSVPLMALSVSPAQAAAILLPILCVMDLLAVYKFWGQWHSENLKIMLPGALLGILLGVLTFSYLSEAHIRLLIGAVALAFAVQYWFGTAKRSEVGPSRVKGSVWSMIAGFTSFGIHAGGPPASVYLIPQRLPPTLFIGTCSLLFAAINYAKLVPYYWMGQLSGDNMLTSLLLLPLAPFGIGIGYYLHKRVSTQLFYGIFNVFLVLTGLKLLLDGIAAL</sequence>
<feature type="transmembrane region" description="Helical" evidence="8">
    <location>
        <begin position="165"/>
        <end position="188"/>
    </location>
</feature>
<dbReference type="AlphaFoldDB" id="A0A917ZJ21"/>
<dbReference type="GO" id="GO:0005886">
    <property type="term" value="C:plasma membrane"/>
    <property type="evidence" value="ECO:0007669"/>
    <property type="project" value="UniProtKB-SubCell"/>
</dbReference>
<evidence type="ECO:0000256" key="5">
    <source>
        <dbReference type="ARBA" id="ARBA00022692"/>
    </source>
</evidence>
<proteinExistence type="inferred from homology"/>
<comment type="caution">
    <text evidence="9">The sequence shown here is derived from an EMBL/GenBank/DDBJ whole genome shotgun (WGS) entry which is preliminary data.</text>
</comment>
<evidence type="ECO:0000256" key="1">
    <source>
        <dbReference type="ARBA" id="ARBA00004651"/>
    </source>
</evidence>
<feature type="transmembrane region" description="Helical" evidence="8">
    <location>
        <begin position="78"/>
        <end position="95"/>
    </location>
</feature>
<keyword evidence="4 8" id="KW-1003">Cell membrane</keyword>
<accession>A0A917ZJ21</accession>
<feature type="transmembrane region" description="Helical" evidence="8">
    <location>
        <begin position="138"/>
        <end position="158"/>
    </location>
</feature>
<name>A0A917ZJ21_9GAMM</name>
<feature type="transmembrane region" description="Helical" evidence="8">
    <location>
        <begin position="200"/>
        <end position="218"/>
    </location>
</feature>
<evidence type="ECO:0000313" key="9">
    <source>
        <dbReference type="EMBL" id="GGO84422.1"/>
    </source>
</evidence>
<evidence type="ECO:0000256" key="4">
    <source>
        <dbReference type="ARBA" id="ARBA00022475"/>
    </source>
</evidence>
<keyword evidence="5 8" id="KW-0812">Transmembrane</keyword>
<dbReference type="PANTHER" id="PTHR30269:SF37">
    <property type="entry name" value="MEMBRANE TRANSPORTER PROTEIN"/>
    <property type="match status" value="1"/>
</dbReference>
<protein>
    <recommendedName>
        <fullName evidence="8">Probable membrane transporter protein</fullName>
    </recommendedName>
</protein>
<evidence type="ECO:0000256" key="3">
    <source>
        <dbReference type="ARBA" id="ARBA00022448"/>
    </source>
</evidence>
<feature type="transmembrane region" description="Helical" evidence="8">
    <location>
        <begin position="102"/>
        <end position="118"/>
    </location>
</feature>
<dbReference type="InterPro" id="IPR052017">
    <property type="entry name" value="TSUP"/>
</dbReference>
<keyword evidence="10" id="KW-1185">Reference proteome</keyword>
<dbReference type="Proteomes" id="UP000599578">
    <property type="component" value="Unassembled WGS sequence"/>
</dbReference>
<feature type="transmembrane region" description="Helical" evidence="8">
    <location>
        <begin position="6"/>
        <end position="34"/>
    </location>
</feature>
<organism evidence="9 10">
    <name type="scientific">Marinobacterium nitratireducens</name>
    <dbReference type="NCBI Taxonomy" id="518897"/>
    <lineage>
        <taxon>Bacteria</taxon>
        <taxon>Pseudomonadati</taxon>
        <taxon>Pseudomonadota</taxon>
        <taxon>Gammaproteobacteria</taxon>
        <taxon>Oceanospirillales</taxon>
        <taxon>Oceanospirillaceae</taxon>
        <taxon>Marinobacterium</taxon>
    </lineage>
</organism>
<dbReference type="RefSeq" id="WP_188861468.1">
    <property type="nucleotide sequence ID" value="NZ_BMLT01000007.1"/>
</dbReference>
<comment type="subcellular location">
    <subcellularLocation>
        <location evidence="1 8">Cell membrane</location>
        <topology evidence="1 8">Multi-pass membrane protein</topology>
    </subcellularLocation>
</comment>
<reference evidence="9 10" key="1">
    <citation type="journal article" date="2014" name="Int. J. Syst. Evol. Microbiol.">
        <title>Complete genome sequence of Corynebacterium casei LMG S-19264T (=DSM 44701T), isolated from a smear-ripened cheese.</title>
        <authorList>
            <consortium name="US DOE Joint Genome Institute (JGI-PGF)"/>
            <person name="Walter F."/>
            <person name="Albersmeier A."/>
            <person name="Kalinowski J."/>
            <person name="Ruckert C."/>
        </authorList>
    </citation>
    <scope>NUCLEOTIDE SEQUENCE [LARGE SCALE GENOMIC DNA]</scope>
    <source>
        <strain evidence="9 10">CGMCC 1.7286</strain>
    </source>
</reference>
<dbReference type="PANTHER" id="PTHR30269">
    <property type="entry name" value="TRANSMEMBRANE PROTEIN YFCA"/>
    <property type="match status" value="1"/>
</dbReference>
<keyword evidence="3" id="KW-0813">Transport</keyword>
<dbReference type="InterPro" id="IPR002781">
    <property type="entry name" value="TM_pro_TauE-like"/>
</dbReference>
<evidence type="ECO:0000313" key="10">
    <source>
        <dbReference type="Proteomes" id="UP000599578"/>
    </source>
</evidence>
<evidence type="ECO:0000256" key="7">
    <source>
        <dbReference type="ARBA" id="ARBA00023136"/>
    </source>
</evidence>
<comment type="similarity">
    <text evidence="2 8">Belongs to the 4-toluene sulfonate uptake permease (TSUP) (TC 2.A.102) family.</text>
</comment>